<dbReference type="eggNOG" id="ENOG502S5VW">
    <property type="taxonomic scope" value="Eukaryota"/>
</dbReference>
<evidence type="ECO:0000313" key="2">
    <source>
        <dbReference type="EMBL" id="EJK56523.1"/>
    </source>
</evidence>
<gene>
    <name evidence="2" type="ORF">THAOC_23574</name>
</gene>
<comment type="caution">
    <text evidence="2">The sequence shown here is derived from an EMBL/GenBank/DDBJ whole genome shotgun (WGS) entry which is preliminary data.</text>
</comment>
<reference evidence="2 3" key="1">
    <citation type="journal article" date="2012" name="Genome Biol.">
        <title>Genome and low-iron response of an oceanic diatom adapted to chronic iron limitation.</title>
        <authorList>
            <person name="Lommer M."/>
            <person name="Specht M."/>
            <person name="Roy A.S."/>
            <person name="Kraemer L."/>
            <person name="Andreson R."/>
            <person name="Gutowska M.A."/>
            <person name="Wolf J."/>
            <person name="Bergner S.V."/>
            <person name="Schilhabel M.B."/>
            <person name="Klostermeier U.C."/>
            <person name="Beiko R.G."/>
            <person name="Rosenstiel P."/>
            <person name="Hippler M."/>
            <person name="Laroche J."/>
        </authorList>
    </citation>
    <scope>NUCLEOTIDE SEQUENCE [LARGE SCALE GENOMIC DNA]</scope>
    <source>
        <strain evidence="2 3">CCMP1005</strain>
    </source>
</reference>
<proteinExistence type="predicted"/>
<feature type="region of interest" description="Disordered" evidence="1">
    <location>
        <begin position="80"/>
        <end position="148"/>
    </location>
</feature>
<dbReference type="AlphaFoldDB" id="K0RRR5"/>
<name>K0RRR5_THAOC</name>
<sequence>MMPRGRITCGGAAAKADQGPDDGDAAGSRRPEHVIKFLSGRPGKAVEGGAKTAEGTQGDSELAAAAQARPRMLLISLSPASRTAPARARSSVLTAVSPPPEDGAVRHQGPPAALAGTTVFILTRREDSRSPSRGRGHSESADRLDPGAVEEAATTAVVVVDPTGEAGRCAVHSITVETPYCVVECRSRNAVRAMKCRGDSVVPAIEFELSNVAGAPGIQSRYVLHHHPEAAVAGSLDPRRLDDTGDVAVGAEIPWSSSLLFREDTLDSSLGPGSVDQQQNLGQSRREMRTSLVTMCCVHPVRV</sequence>
<keyword evidence="3" id="KW-1185">Reference proteome</keyword>
<organism evidence="2 3">
    <name type="scientific">Thalassiosira oceanica</name>
    <name type="common">Marine diatom</name>
    <dbReference type="NCBI Taxonomy" id="159749"/>
    <lineage>
        <taxon>Eukaryota</taxon>
        <taxon>Sar</taxon>
        <taxon>Stramenopiles</taxon>
        <taxon>Ochrophyta</taxon>
        <taxon>Bacillariophyta</taxon>
        <taxon>Coscinodiscophyceae</taxon>
        <taxon>Thalassiosirophycidae</taxon>
        <taxon>Thalassiosirales</taxon>
        <taxon>Thalassiosiraceae</taxon>
        <taxon>Thalassiosira</taxon>
    </lineage>
</organism>
<accession>K0RRR5</accession>
<dbReference type="Proteomes" id="UP000266841">
    <property type="component" value="Unassembled WGS sequence"/>
</dbReference>
<feature type="compositionally biased region" description="Low complexity" evidence="1">
    <location>
        <begin position="80"/>
        <end position="91"/>
    </location>
</feature>
<evidence type="ECO:0000313" key="3">
    <source>
        <dbReference type="Proteomes" id="UP000266841"/>
    </source>
</evidence>
<feature type="region of interest" description="Disordered" evidence="1">
    <location>
        <begin position="1"/>
        <end position="63"/>
    </location>
</feature>
<evidence type="ECO:0000256" key="1">
    <source>
        <dbReference type="SAM" id="MobiDB-lite"/>
    </source>
</evidence>
<feature type="compositionally biased region" description="Basic and acidic residues" evidence="1">
    <location>
        <begin position="123"/>
        <end position="145"/>
    </location>
</feature>
<protein>
    <submittedName>
        <fullName evidence="2">Uncharacterized protein</fullName>
    </submittedName>
</protein>
<dbReference type="EMBL" id="AGNL01031189">
    <property type="protein sequence ID" value="EJK56523.1"/>
    <property type="molecule type" value="Genomic_DNA"/>
</dbReference>